<gene>
    <name evidence="3" type="ORF">PACLA_8A069647</name>
</gene>
<dbReference type="OrthoDB" id="6108017at2759"/>
<dbReference type="AlphaFoldDB" id="A0A6S7HAZ3"/>
<comment type="caution">
    <text evidence="3">The sequence shown here is derived from an EMBL/GenBank/DDBJ whole genome shotgun (WGS) entry which is preliminary data.</text>
</comment>
<evidence type="ECO:0000313" key="4">
    <source>
        <dbReference type="Proteomes" id="UP001152795"/>
    </source>
</evidence>
<name>A0A6S7HAZ3_PARCT</name>
<keyword evidence="4" id="KW-1185">Reference proteome</keyword>
<protein>
    <submittedName>
        <fullName evidence="3">Unconventional myosin-VI, partial</fullName>
    </submittedName>
</protein>
<dbReference type="InterPro" id="IPR049016">
    <property type="entry name" value="MYO6_lever"/>
</dbReference>
<evidence type="ECO:0000259" key="1">
    <source>
        <dbReference type="Pfam" id="PF16521"/>
    </source>
</evidence>
<dbReference type="Pfam" id="PF21521">
    <property type="entry name" value="MYO6_lever"/>
    <property type="match status" value="1"/>
</dbReference>
<dbReference type="Proteomes" id="UP001152795">
    <property type="component" value="Unassembled WGS sequence"/>
</dbReference>
<evidence type="ECO:0000313" key="3">
    <source>
        <dbReference type="EMBL" id="CAB4001356.1"/>
    </source>
</evidence>
<organism evidence="3 4">
    <name type="scientific">Paramuricea clavata</name>
    <name type="common">Red gorgonian</name>
    <name type="synonym">Violescent sea-whip</name>
    <dbReference type="NCBI Taxonomy" id="317549"/>
    <lineage>
        <taxon>Eukaryota</taxon>
        <taxon>Metazoa</taxon>
        <taxon>Cnidaria</taxon>
        <taxon>Anthozoa</taxon>
        <taxon>Octocorallia</taxon>
        <taxon>Malacalcyonacea</taxon>
        <taxon>Plexauridae</taxon>
        <taxon>Paramuricea</taxon>
    </lineage>
</organism>
<dbReference type="InterPro" id="IPR032412">
    <property type="entry name" value="Myosin-VI_CBD"/>
</dbReference>
<dbReference type="CDD" id="cd21958">
    <property type="entry name" value="MyUb_Myo6"/>
    <property type="match status" value="1"/>
</dbReference>
<feature type="domain" description="Myosin VI lever arm" evidence="2">
    <location>
        <begin position="74"/>
        <end position="146"/>
    </location>
</feature>
<accession>A0A6S7HAZ3</accession>
<evidence type="ECO:0000259" key="2">
    <source>
        <dbReference type="Pfam" id="PF21521"/>
    </source>
</evidence>
<sequence>MPLNMKLCRIGNLTFNFVLQDIDIVTWNNGLQHKATWVTVWPIRSIDIWDDNTSLKNGPHFQAFSVSASMLMYQGITRIKRLHTRLGTMNSIVSGLKTDKNVLSKQIAGIEKEIATAIQKIKSTIMTRDQIESLHRGLVAKVDRQLADLQKQKELQKKREEEEKLRKIQEQMELERKKREEEERRRKHLEEEARIKAEMEAERKKAEEEERKRRELEKAKQKEIEEQLRKEQEAEQSRQAALEQDRLDHELALRLAKESNSNVEPMEEQKAIIRAASVKDPNKKYDLSKWKYAELRDTINTSCDVELLEACKQEFHRRLKVYHHWKNKNKASKSSAQDVGEQRAPQEVVEEASSQANATKPVTRLPPRRPQRYFRVPFVKPGDEYRDNDFKKRGYWFAHFDGQWIARQLEMHPNGVNVVLVAGTDDLDMCELSMDETGLSRKRGAEITKREFEYHWQKCGGKSDAYKQPTFE</sequence>
<dbReference type="Pfam" id="PF16521">
    <property type="entry name" value="Myosin-VI_CBD"/>
    <property type="match status" value="1"/>
</dbReference>
<proteinExistence type="predicted"/>
<reference evidence="3" key="1">
    <citation type="submission" date="2020-04" db="EMBL/GenBank/DDBJ databases">
        <authorList>
            <person name="Alioto T."/>
            <person name="Alioto T."/>
            <person name="Gomez Garrido J."/>
        </authorList>
    </citation>
    <scope>NUCLEOTIDE SEQUENCE</scope>
    <source>
        <strain evidence="3">A484AB</strain>
    </source>
</reference>
<dbReference type="Gene3D" id="6.10.220.10">
    <property type="match status" value="1"/>
</dbReference>
<dbReference type="EMBL" id="CACRXK020004063">
    <property type="protein sequence ID" value="CAB4001356.1"/>
    <property type="molecule type" value="Genomic_DNA"/>
</dbReference>
<feature type="domain" description="Myosin VI cargo binding" evidence="1">
    <location>
        <begin position="371"/>
        <end position="461"/>
    </location>
</feature>